<evidence type="ECO:0000256" key="1">
    <source>
        <dbReference type="SAM" id="Phobius"/>
    </source>
</evidence>
<keyword evidence="1" id="KW-1133">Transmembrane helix</keyword>
<comment type="caution">
    <text evidence="2">The sequence shown here is derived from an EMBL/GenBank/DDBJ whole genome shotgun (WGS) entry which is preliminary data.</text>
</comment>
<reference evidence="2 3" key="1">
    <citation type="submission" date="2021-01" db="EMBL/GenBank/DDBJ databases">
        <title>Genome public.</title>
        <authorList>
            <person name="Liu C."/>
            <person name="Sun Q."/>
        </authorList>
    </citation>
    <scope>NUCLEOTIDE SEQUENCE [LARGE SCALE GENOMIC DNA]</scope>
    <source>
        <strain evidence="2 3">YIM B02564</strain>
    </source>
</reference>
<evidence type="ECO:0000313" key="3">
    <source>
        <dbReference type="Proteomes" id="UP000623967"/>
    </source>
</evidence>
<dbReference type="RefSeq" id="WP_202655254.1">
    <property type="nucleotide sequence ID" value="NZ_JAESWB010000258.1"/>
</dbReference>
<feature type="transmembrane region" description="Helical" evidence="1">
    <location>
        <begin position="30"/>
        <end position="49"/>
    </location>
</feature>
<protein>
    <recommendedName>
        <fullName evidence="4">DUF1328 domain-containing protein</fullName>
    </recommendedName>
</protein>
<dbReference type="EMBL" id="JAESWB010000258">
    <property type="protein sequence ID" value="MBL4953988.1"/>
    <property type="molecule type" value="Genomic_DNA"/>
</dbReference>
<organism evidence="2 3">
    <name type="scientific">Neobacillus paridis</name>
    <dbReference type="NCBI Taxonomy" id="2803862"/>
    <lineage>
        <taxon>Bacteria</taxon>
        <taxon>Bacillati</taxon>
        <taxon>Bacillota</taxon>
        <taxon>Bacilli</taxon>
        <taxon>Bacillales</taxon>
        <taxon>Bacillaceae</taxon>
        <taxon>Neobacillus</taxon>
    </lineage>
</organism>
<accession>A0ABS1TS45</accession>
<dbReference type="Proteomes" id="UP000623967">
    <property type="component" value="Unassembled WGS sequence"/>
</dbReference>
<sequence length="62" mass="7009">MRWLVAILFILLGAFLFSFTIDDMGKIGRVIMKTIGIGCFVIAILLSKIKKKQNNHAKQTEI</sequence>
<proteinExistence type="predicted"/>
<evidence type="ECO:0000313" key="2">
    <source>
        <dbReference type="EMBL" id="MBL4953988.1"/>
    </source>
</evidence>
<keyword evidence="1" id="KW-0472">Membrane</keyword>
<name>A0ABS1TS45_9BACI</name>
<keyword evidence="3" id="KW-1185">Reference proteome</keyword>
<evidence type="ECO:0008006" key="4">
    <source>
        <dbReference type="Google" id="ProtNLM"/>
    </source>
</evidence>
<keyword evidence="1" id="KW-0812">Transmembrane</keyword>
<gene>
    <name evidence="2" type="ORF">JK635_17535</name>
</gene>